<dbReference type="AlphaFoldDB" id="X1EKT5"/>
<comment type="caution">
    <text evidence="1">The sequence shown here is derived from an EMBL/GenBank/DDBJ whole genome shotgun (WGS) entry which is preliminary data.</text>
</comment>
<sequence>NAIEAKPVNIGVMGMTNANMGMVNANVRSLLLKALIIP</sequence>
<feature type="non-terminal residue" evidence="1">
    <location>
        <position position="1"/>
    </location>
</feature>
<evidence type="ECO:0000313" key="1">
    <source>
        <dbReference type="EMBL" id="GAH33197.1"/>
    </source>
</evidence>
<dbReference type="EMBL" id="BARU01010456">
    <property type="protein sequence ID" value="GAH33197.1"/>
    <property type="molecule type" value="Genomic_DNA"/>
</dbReference>
<organism evidence="1">
    <name type="scientific">marine sediment metagenome</name>
    <dbReference type="NCBI Taxonomy" id="412755"/>
    <lineage>
        <taxon>unclassified sequences</taxon>
        <taxon>metagenomes</taxon>
        <taxon>ecological metagenomes</taxon>
    </lineage>
</organism>
<gene>
    <name evidence="1" type="ORF">S03H2_19936</name>
</gene>
<name>X1EKT5_9ZZZZ</name>
<protein>
    <submittedName>
        <fullName evidence="1">Uncharacterized protein</fullName>
    </submittedName>
</protein>
<accession>X1EKT5</accession>
<proteinExistence type="predicted"/>
<reference evidence="1" key="1">
    <citation type="journal article" date="2014" name="Front. Microbiol.">
        <title>High frequency of phylogenetically diverse reductive dehalogenase-homologous genes in deep subseafloor sedimentary metagenomes.</title>
        <authorList>
            <person name="Kawai M."/>
            <person name="Futagami T."/>
            <person name="Toyoda A."/>
            <person name="Takaki Y."/>
            <person name="Nishi S."/>
            <person name="Hori S."/>
            <person name="Arai W."/>
            <person name="Tsubouchi T."/>
            <person name="Morono Y."/>
            <person name="Uchiyama I."/>
            <person name="Ito T."/>
            <person name="Fujiyama A."/>
            <person name="Inagaki F."/>
            <person name="Takami H."/>
        </authorList>
    </citation>
    <scope>NUCLEOTIDE SEQUENCE</scope>
    <source>
        <strain evidence="1">Expedition CK06-06</strain>
    </source>
</reference>